<dbReference type="RefSeq" id="WP_171321873.1">
    <property type="nucleotide sequence ID" value="NZ_JABFBC010000001.1"/>
</dbReference>
<evidence type="ECO:0000256" key="1">
    <source>
        <dbReference type="SAM" id="Phobius"/>
    </source>
</evidence>
<proteinExistence type="predicted"/>
<dbReference type="EMBL" id="JABFBC010000001">
    <property type="protein sequence ID" value="NNU79146.1"/>
    <property type="molecule type" value="Genomic_DNA"/>
</dbReference>
<feature type="transmembrane region" description="Helical" evidence="1">
    <location>
        <begin position="140"/>
        <end position="162"/>
    </location>
</feature>
<organism evidence="2 3">
    <name type="scientific">Halovulum dunhuangense</name>
    <dbReference type="NCBI Taxonomy" id="1505036"/>
    <lineage>
        <taxon>Bacteria</taxon>
        <taxon>Pseudomonadati</taxon>
        <taxon>Pseudomonadota</taxon>
        <taxon>Alphaproteobacteria</taxon>
        <taxon>Rhodobacterales</taxon>
        <taxon>Paracoccaceae</taxon>
        <taxon>Halovulum</taxon>
    </lineage>
</organism>
<keyword evidence="1" id="KW-1133">Transmembrane helix</keyword>
<accession>A0A849KYE1</accession>
<comment type="caution">
    <text evidence="2">The sequence shown here is derived from an EMBL/GenBank/DDBJ whole genome shotgun (WGS) entry which is preliminary data.</text>
</comment>
<feature type="transmembrane region" description="Helical" evidence="1">
    <location>
        <begin position="238"/>
        <end position="260"/>
    </location>
</feature>
<evidence type="ECO:0000313" key="3">
    <source>
        <dbReference type="Proteomes" id="UP000572377"/>
    </source>
</evidence>
<feature type="transmembrane region" description="Helical" evidence="1">
    <location>
        <begin position="197"/>
        <end position="218"/>
    </location>
</feature>
<protein>
    <submittedName>
        <fullName evidence="2">Uncharacterized protein</fullName>
    </submittedName>
</protein>
<feature type="transmembrane region" description="Helical" evidence="1">
    <location>
        <begin position="36"/>
        <end position="53"/>
    </location>
</feature>
<name>A0A849KYE1_9RHOB</name>
<keyword evidence="1" id="KW-0812">Transmembrane</keyword>
<dbReference type="Proteomes" id="UP000572377">
    <property type="component" value="Unassembled WGS sequence"/>
</dbReference>
<keyword evidence="3" id="KW-1185">Reference proteome</keyword>
<sequence>MFWRLLGGFGRAAVVIIILVMPAFLLPNVSVASLEVSLVVAVIAAALTVFEYASTHPSLIDFRFAPPYNRVRFLCFAAQVILLSFLCRASAGLDSFGPDVLAFADWAIAMTDWPLSPVRIVIEAAATIPDRAQALLTVRAAAVSFLSSFVLLMGFAAILWIARWPVARRDFNLWINLPTFTPGYAEDTERRLFRDGWFNLLSGLAFLYLAPILVFRFGGGAANGVLAEYQGLLWAATAWGLIASSLAIRGLAVLKVAWLVRRARR</sequence>
<feature type="transmembrane region" description="Helical" evidence="1">
    <location>
        <begin position="73"/>
        <end position="91"/>
    </location>
</feature>
<dbReference type="AlphaFoldDB" id="A0A849KYE1"/>
<keyword evidence="1" id="KW-0472">Membrane</keyword>
<gene>
    <name evidence="2" type="ORF">HMH01_01725</name>
</gene>
<reference evidence="2 3" key="1">
    <citation type="submission" date="2020-05" db="EMBL/GenBank/DDBJ databases">
        <title>Gimesia benthica sp. nov., a novel planctomycete isolated from a deep-sea water sample of the Northwest Indian Ocean.</title>
        <authorList>
            <person name="Wang J."/>
            <person name="Ruan C."/>
            <person name="Song L."/>
            <person name="Zhu Y."/>
            <person name="Li A."/>
            <person name="Zheng X."/>
            <person name="Wang L."/>
            <person name="Lu Z."/>
            <person name="Huang Y."/>
            <person name="Du W."/>
            <person name="Zhou Y."/>
            <person name="Huang L."/>
            <person name="Dai X."/>
        </authorList>
    </citation>
    <scope>NUCLEOTIDE SEQUENCE [LARGE SCALE GENOMIC DNA]</scope>
    <source>
        <strain evidence="2 3">YYQ-30</strain>
    </source>
</reference>
<feature type="transmembrane region" description="Helical" evidence="1">
    <location>
        <begin position="12"/>
        <end position="30"/>
    </location>
</feature>
<evidence type="ECO:0000313" key="2">
    <source>
        <dbReference type="EMBL" id="NNU79146.1"/>
    </source>
</evidence>